<protein>
    <submittedName>
        <fullName evidence="1">Uncharacterized protein</fullName>
    </submittedName>
</protein>
<sequence length="108" mass="10989">MDTGQTPAMIAASTRAAYGPGRHLRVRSSGIVHDVMLTGWLAAELLPGPACMVGVAGWDPSAAHPDSGPVTCKRCLRLNDEAPPGVLAEQGSGAVIKLGVGTSSVADR</sequence>
<evidence type="ECO:0000313" key="1">
    <source>
        <dbReference type="EMBL" id="MFI6504435.1"/>
    </source>
</evidence>
<dbReference type="RefSeq" id="WP_397090180.1">
    <property type="nucleotide sequence ID" value="NZ_JBITGY010000015.1"/>
</dbReference>
<dbReference type="EMBL" id="JBITGY010000015">
    <property type="protein sequence ID" value="MFI6504435.1"/>
    <property type="molecule type" value="Genomic_DNA"/>
</dbReference>
<reference evidence="1 2" key="1">
    <citation type="submission" date="2024-10" db="EMBL/GenBank/DDBJ databases">
        <title>The Natural Products Discovery Center: Release of the First 8490 Sequenced Strains for Exploring Actinobacteria Biosynthetic Diversity.</title>
        <authorList>
            <person name="Kalkreuter E."/>
            <person name="Kautsar S.A."/>
            <person name="Yang D."/>
            <person name="Bader C.D."/>
            <person name="Teijaro C.N."/>
            <person name="Fluegel L."/>
            <person name="Davis C.M."/>
            <person name="Simpson J.R."/>
            <person name="Lauterbach L."/>
            <person name="Steele A.D."/>
            <person name="Gui C."/>
            <person name="Meng S."/>
            <person name="Li G."/>
            <person name="Viehrig K."/>
            <person name="Ye F."/>
            <person name="Su P."/>
            <person name="Kiefer A.F."/>
            <person name="Nichols A."/>
            <person name="Cepeda A.J."/>
            <person name="Yan W."/>
            <person name="Fan B."/>
            <person name="Jiang Y."/>
            <person name="Adhikari A."/>
            <person name="Zheng C.-J."/>
            <person name="Schuster L."/>
            <person name="Cowan T.M."/>
            <person name="Smanski M.J."/>
            <person name="Chevrette M.G."/>
            <person name="De Carvalho L.P.S."/>
            <person name="Shen B."/>
        </authorList>
    </citation>
    <scope>NUCLEOTIDE SEQUENCE [LARGE SCALE GENOMIC DNA]</scope>
    <source>
        <strain evidence="1 2">NPDC050545</strain>
    </source>
</reference>
<dbReference type="Proteomes" id="UP001612741">
    <property type="component" value="Unassembled WGS sequence"/>
</dbReference>
<evidence type="ECO:0000313" key="2">
    <source>
        <dbReference type="Proteomes" id="UP001612741"/>
    </source>
</evidence>
<name>A0ABW7Z8E1_9ACTN</name>
<gene>
    <name evidence="1" type="ORF">ACIBG2_44120</name>
</gene>
<accession>A0ABW7Z8E1</accession>
<comment type="caution">
    <text evidence="1">The sequence shown here is derived from an EMBL/GenBank/DDBJ whole genome shotgun (WGS) entry which is preliminary data.</text>
</comment>
<proteinExistence type="predicted"/>
<organism evidence="1 2">
    <name type="scientific">Nonomuraea typhae</name>
    <dbReference type="NCBI Taxonomy" id="2603600"/>
    <lineage>
        <taxon>Bacteria</taxon>
        <taxon>Bacillati</taxon>
        <taxon>Actinomycetota</taxon>
        <taxon>Actinomycetes</taxon>
        <taxon>Streptosporangiales</taxon>
        <taxon>Streptosporangiaceae</taxon>
        <taxon>Nonomuraea</taxon>
    </lineage>
</organism>
<keyword evidence="2" id="KW-1185">Reference proteome</keyword>